<evidence type="ECO:0000256" key="1">
    <source>
        <dbReference type="SAM" id="MobiDB-lite"/>
    </source>
</evidence>
<dbReference type="Proteomes" id="UP001178354">
    <property type="component" value="Unassembled WGS sequence"/>
</dbReference>
<name>A0AAW8B311_9GAMM</name>
<reference evidence="3" key="1">
    <citation type="journal article" date="2010" name="Int. J. Syst. Evol. Microbiol.">
        <title>Porticoccus litoralis gen. nov., sp. nov., a gammaproteobacterium isolated from the Yellow Sea.</title>
        <authorList>
            <person name="Oh H.M."/>
            <person name="Kim H."/>
            <person name="Kim K.M."/>
            <person name="Min G.S."/>
            <person name="Cho J.C."/>
        </authorList>
    </citation>
    <scope>NUCLEOTIDE SEQUENCE</scope>
    <source>
        <strain evidence="3">DSM 25064</strain>
    </source>
</reference>
<dbReference type="AlphaFoldDB" id="A0AAW8B311"/>
<feature type="domain" description="DnaT DNA-binding" evidence="2">
    <location>
        <begin position="190"/>
        <end position="257"/>
    </location>
</feature>
<gene>
    <name evidence="3" type="ORF">Q8A57_04045</name>
</gene>
<sequence length="365" mass="42529">MSLIPEKPLVISPSLAATIGLEETVLLQALNEFLSHHKPEKQGDYQWATAHIKQLTELLPFWQPQDLQRIATSLRDKGILLIASAPLLESNELRFAFNEKSSEPIEQPVTRAHSSSKTIAPGWQPEADVIQQLAQYNIPPEFCREQIPEFVTYWTERGEPRYSWGSRFIKHVLRLWRSQQTEDARRSQETPMSRDWQPSRDALEILTRQAGINSNFVEDAIPEFVLYWMERGDSSSTWNSRFIMHVKRQWARFTSAMEHDTLPKPLAANWRPSEELYDVLTLANIPRPFAESLVAEFVLYWRESGQLYGSWNTKFLQQVKRAWSRQSMANHQDPLHGKQQRPHRPDSTRSRTLVDELQDRSWANT</sequence>
<dbReference type="EMBL" id="JAUUUU010000001">
    <property type="protein sequence ID" value="MDP1520134.1"/>
    <property type="molecule type" value="Genomic_DNA"/>
</dbReference>
<organism evidence="3 4">
    <name type="scientific">Porticoccus litoralis</name>
    <dbReference type="NCBI Taxonomy" id="434086"/>
    <lineage>
        <taxon>Bacteria</taxon>
        <taxon>Pseudomonadati</taxon>
        <taxon>Pseudomonadota</taxon>
        <taxon>Gammaproteobacteria</taxon>
        <taxon>Cellvibrionales</taxon>
        <taxon>Porticoccaceae</taxon>
        <taxon>Porticoccus</taxon>
    </lineage>
</organism>
<dbReference type="InterPro" id="IPR040480">
    <property type="entry name" value="DnaT_DNA_bind"/>
</dbReference>
<proteinExistence type="predicted"/>
<evidence type="ECO:0000259" key="2">
    <source>
        <dbReference type="Pfam" id="PF17948"/>
    </source>
</evidence>
<evidence type="ECO:0000313" key="3">
    <source>
        <dbReference type="EMBL" id="MDP1520134.1"/>
    </source>
</evidence>
<feature type="region of interest" description="Disordered" evidence="1">
    <location>
        <begin position="327"/>
        <end position="365"/>
    </location>
</feature>
<accession>A0AAW8B311</accession>
<comment type="caution">
    <text evidence="3">The sequence shown here is derived from an EMBL/GenBank/DDBJ whole genome shotgun (WGS) entry which is preliminary data.</text>
</comment>
<dbReference type="Pfam" id="PF17948">
    <property type="entry name" value="DnaT"/>
    <property type="match status" value="3"/>
</dbReference>
<reference evidence="3" key="2">
    <citation type="submission" date="2023-08" db="EMBL/GenBank/DDBJ databases">
        <authorList>
            <person name="Luo J."/>
        </authorList>
    </citation>
    <scope>NUCLEOTIDE SEQUENCE</scope>
    <source>
        <strain evidence="3">DSM 25064</strain>
    </source>
</reference>
<feature type="domain" description="DnaT DNA-binding" evidence="2">
    <location>
        <begin position="118"/>
        <end position="183"/>
    </location>
</feature>
<protein>
    <submittedName>
        <fullName evidence="3">DnaT-like ssDNA-binding domain-containing protein</fullName>
    </submittedName>
</protein>
<keyword evidence="4" id="KW-1185">Reference proteome</keyword>
<dbReference type="RefSeq" id="WP_305169653.1">
    <property type="nucleotide sequence ID" value="NZ_JAUUUU010000001.1"/>
</dbReference>
<evidence type="ECO:0000313" key="4">
    <source>
        <dbReference type="Proteomes" id="UP001178354"/>
    </source>
</evidence>
<dbReference type="Gene3D" id="1.10.8.1180">
    <property type="match status" value="3"/>
</dbReference>
<feature type="compositionally biased region" description="Basic and acidic residues" evidence="1">
    <location>
        <begin position="343"/>
        <end position="359"/>
    </location>
</feature>
<feature type="domain" description="DnaT DNA-binding" evidence="2">
    <location>
        <begin position="265"/>
        <end position="328"/>
    </location>
</feature>